<evidence type="ECO:0000256" key="16">
    <source>
        <dbReference type="PIRSR" id="PIRSR006337-3"/>
    </source>
</evidence>
<dbReference type="RefSeq" id="WP_247066346.1">
    <property type="nucleotide sequence ID" value="NZ_CP094848.1"/>
</dbReference>
<dbReference type="EC" id="3.2.1.141" evidence="4 13"/>
<feature type="domain" description="Glycosyl hydrolase family 13 catalytic" evidence="17">
    <location>
        <begin position="93"/>
        <end position="449"/>
    </location>
</feature>
<organism evidence="18 19">
    <name type="scientific">Novacetimonas hansenii</name>
    <name type="common">Komagataeibacter hansenii</name>
    <dbReference type="NCBI Taxonomy" id="436"/>
    <lineage>
        <taxon>Bacteria</taxon>
        <taxon>Pseudomonadati</taxon>
        <taxon>Pseudomonadota</taxon>
        <taxon>Alphaproteobacteria</taxon>
        <taxon>Acetobacterales</taxon>
        <taxon>Acetobacteraceae</taxon>
        <taxon>Novacetimonas</taxon>
    </lineage>
</organism>
<dbReference type="Proteomes" id="UP001202887">
    <property type="component" value="Unassembled WGS sequence"/>
</dbReference>
<gene>
    <name evidence="18" type="primary">treZ</name>
    <name evidence="18" type="ORF">K1W68_03620</name>
</gene>
<dbReference type="InterPro" id="IPR012768">
    <property type="entry name" value="Trehalose_TreZ"/>
</dbReference>
<evidence type="ECO:0000256" key="13">
    <source>
        <dbReference type="NCBIfam" id="TIGR02402"/>
    </source>
</evidence>
<accession>A0AAW5EMQ7</accession>
<evidence type="ECO:0000256" key="4">
    <source>
        <dbReference type="ARBA" id="ARBA00012268"/>
    </source>
</evidence>
<dbReference type="Pfam" id="PF02922">
    <property type="entry name" value="CBM_48"/>
    <property type="match status" value="1"/>
</dbReference>
<feature type="active site" description="Proton donor" evidence="15">
    <location>
        <position position="292"/>
    </location>
</feature>
<comment type="subcellular location">
    <subcellularLocation>
        <location evidence="1 15">Cytoplasm</location>
    </subcellularLocation>
</comment>
<evidence type="ECO:0000256" key="11">
    <source>
        <dbReference type="ARBA" id="ARBA00033284"/>
    </source>
</evidence>
<sequence length="594" mass="65916">MSERHAYRCTMGATLLDPSRTLFRLWAPTCTEVSLLLEGYPDLPMHVAAGGYFECIAPVGAGARYRYRVGPDLIVPDPASRTQPDDVHGPSMVVDPRAFEWRSTQWNGRNWEQAVIYEVHVGIAGGFRALCDDLPRIAALGITAIELMPLSEFPGGRNWGYDGVLPYAPESSYGTVDDLKMLVDTAHRIGLMVFLDVVYNHFGPDGNYLAQYAAPMFRAGSHTAWGAAIDFRIPQVRTYFLDNALYWLMEYRFDGLRLDAVDAIPERDWLVELLVHVRACVEPGRRVHLMLENRNNDADLLRRGFDAQWNDDGHNVLHVLLTGEHEGYYGNFQAGTACELATVLRDGFVFHGQVEPVTGQPRGSPSGDLPATSFILFLQNHDQIGNRAFGERLDRLADPRALLAAYALLLLSPQIPMLFMGEEWGSTRPFLFFTSHNAALGRIVRDGRRAELAAFSHFSDPAVRETIPDPNDPATFEASCLPKSDRQSARAQDRINLITHLLALRAKWIVPRLRDAHALDARAIGQAAVIARWRMNDGAVLTIMLNLGPHAQADMPPCADRLVYAHPPPDRGKGTPVVLSGYGVMVFMTGDGHG</sequence>
<dbReference type="PIRSF" id="PIRSF006337">
    <property type="entry name" value="Trehalose_TreZ"/>
    <property type="match status" value="1"/>
</dbReference>
<evidence type="ECO:0000256" key="1">
    <source>
        <dbReference type="ARBA" id="ARBA00004496"/>
    </source>
</evidence>
<dbReference type="AlphaFoldDB" id="A0AAW5EMQ7"/>
<comment type="similarity">
    <text evidence="3 14">Belongs to the glycosyl hydrolase 13 family.</text>
</comment>
<evidence type="ECO:0000256" key="5">
    <source>
        <dbReference type="ARBA" id="ARBA00015938"/>
    </source>
</evidence>
<dbReference type="GO" id="GO:0005992">
    <property type="term" value="P:trehalose biosynthetic process"/>
    <property type="evidence" value="ECO:0007669"/>
    <property type="project" value="UniProtKB-UniRule"/>
</dbReference>
<evidence type="ECO:0000256" key="2">
    <source>
        <dbReference type="ARBA" id="ARBA00005199"/>
    </source>
</evidence>
<keyword evidence="8" id="KW-0119">Carbohydrate metabolism</keyword>
<dbReference type="InterPro" id="IPR006047">
    <property type="entry name" value="GH13_cat_dom"/>
</dbReference>
<dbReference type="Pfam" id="PF00128">
    <property type="entry name" value="Alpha-amylase"/>
    <property type="match status" value="1"/>
</dbReference>
<evidence type="ECO:0000256" key="15">
    <source>
        <dbReference type="PIRSR" id="PIRSR006337-1"/>
    </source>
</evidence>
<dbReference type="InterPro" id="IPR013783">
    <property type="entry name" value="Ig-like_fold"/>
</dbReference>
<dbReference type="Gene3D" id="3.20.20.80">
    <property type="entry name" value="Glycosidases"/>
    <property type="match status" value="1"/>
</dbReference>
<protein>
    <recommendedName>
        <fullName evidence="5 13">Malto-oligosyltrehalose trehalohydrolase</fullName>
        <shortName evidence="14">MTHase</shortName>
        <ecNumber evidence="4 13">3.2.1.141</ecNumber>
    </recommendedName>
    <alternativeName>
        <fullName evidence="11 14">4-alpha-D-((1-&gt;4)-alpha-D-glucano)trehalose trehalohydrolase</fullName>
    </alternativeName>
    <alternativeName>
        <fullName evidence="10 14">Maltooligosyl trehalose trehalohydrolase</fullName>
    </alternativeName>
</protein>
<evidence type="ECO:0000256" key="7">
    <source>
        <dbReference type="ARBA" id="ARBA00022801"/>
    </source>
</evidence>
<dbReference type="SUPFAM" id="SSF51445">
    <property type="entry name" value="(Trans)glycosidases"/>
    <property type="match status" value="1"/>
</dbReference>
<evidence type="ECO:0000256" key="14">
    <source>
        <dbReference type="PIRNR" id="PIRNR006337"/>
    </source>
</evidence>
<reference evidence="18" key="1">
    <citation type="journal article" date="2021" name="Polymers (Basel)">
        <title>Highly Stretchable Bacterial Cellulose Produced by Komagataeibacter hansenii SI1.</title>
        <authorList>
            <person name="Cielecka I."/>
            <person name="Ryngajllo M."/>
            <person name="Maniukiewicz W."/>
            <person name="Bielecki S."/>
        </authorList>
    </citation>
    <scope>NUCLEOTIDE SEQUENCE</scope>
    <source>
        <strain evidence="18">SI1</strain>
    </source>
</reference>
<evidence type="ECO:0000313" key="19">
    <source>
        <dbReference type="Proteomes" id="UP001202887"/>
    </source>
</evidence>
<evidence type="ECO:0000259" key="17">
    <source>
        <dbReference type="SMART" id="SM00642"/>
    </source>
</evidence>
<reference evidence="18" key="2">
    <citation type="submission" date="2022-03" db="EMBL/GenBank/DDBJ databases">
        <authorList>
            <person name="Ryngajllo M."/>
            <person name="Jacek P."/>
            <person name="Kubiak K."/>
        </authorList>
    </citation>
    <scope>NUCLEOTIDE SEQUENCE</scope>
    <source>
        <strain evidence="18">SI1</strain>
    </source>
</reference>
<evidence type="ECO:0000313" key="18">
    <source>
        <dbReference type="EMBL" id="MCJ8353086.1"/>
    </source>
</evidence>
<dbReference type="PANTHER" id="PTHR43651">
    <property type="entry name" value="1,4-ALPHA-GLUCAN-BRANCHING ENZYME"/>
    <property type="match status" value="1"/>
</dbReference>
<keyword evidence="7 14" id="KW-0378">Hydrolase</keyword>
<dbReference type="NCBIfam" id="TIGR02402">
    <property type="entry name" value="trehalose_TreZ"/>
    <property type="match status" value="1"/>
</dbReference>
<dbReference type="SUPFAM" id="SSF81296">
    <property type="entry name" value="E set domains"/>
    <property type="match status" value="1"/>
</dbReference>
<feature type="active site" description="Nucleophile" evidence="15">
    <location>
        <position position="259"/>
    </location>
</feature>
<evidence type="ECO:0000256" key="12">
    <source>
        <dbReference type="ARBA" id="ARBA00034013"/>
    </source>
</evidence>
<dbReference type="Pfam" id="PF11941">
    <property type="entry name" value="DUF3459"/>
    <property type="match status" value="1"/>
</dbReference>
<name>A0AAW5EMQ7_NOVHA</name>
<evidence type="ECO:0000256" key="3">
    <source>
        <dbReference type="ARBA" id="ARBA00008061"/>
    </source>
</evidence>
<evidence type="ECO:0000256" key="8">
    <source>
        <dbReference type="ARBA" id="ARBA00023277"/>
    </source>
</evidence>
<dbReference type="InterPro" id="IPR014756">
    <property type="entry name" value="Ig_E-set"/>
</dbReference>
<dbReference type="InterPro" id="IPR004193">
    <property type="entry name" value="Glyco_hydro_13_N"/>
</dbReference>
<keyword evidence="9 14" id="KW-0326">Glycosidase</keyword>
<keyword evidence="6" id="KW-0963">Cytoplasm</keyword>
<proteinExistence type="inferred from homology"/>
<dbReference type="InterPro" id="IPR022567">
    <property type="entry name" value="DUF3459"/>
</dbReference>
<comment type="catalytic activity">
    <reaction evidence="12 14">
        <text>hydrolysis of (1-&gt;4)-alpha-D-glucosidic linkage in 4-alpha-D-[(1-&gt;4)-alpha-D-glucanosyl]n trehalose to yield trehalose and (1-&gt;4)-alpha-D-glucan.</text>
        <dbReference type="EC" id="3.2.1.141"/>
    </reaction>
</comment>
<dbReference type="CDD" id="cd02853">
    <property type="entry name" value="E_set_MTHase_like_N"/>
    <property type="match status" value="1"/>
</dbReference>
<evidence type="ECO:0000256" key="9">
    <source>
        <dbReference type="ARBA" id="ARBA00023295"/>
    </source>
</evidence>
<dbReference type="Gene3D" id="1.10.10.760">
    <property type="entry name" value="E-set domains of sugar-utilizing enzymes"/>
    <property type="match status" value="1"/>
</dbReference>
<dbReference type="SMART" id="SM00642">
    <property type="entry name" value="Aamy"/>
    <property type="match status" value="1"/>
</dbReference>
<dbReference type="CDD" id="cd11325">
    <property type="entry name" value="AmyAc_GTHase"/>
    <property type="match status" value="1"/>
</dbReference>
<dbReference type="InterPro" id="IPR044901">
    <property type="entry name" value="Trehalose_TreZ_E-set_sf"/>
</dbReference>
<dbReference type="GO" id="GO:0033942">
    <property type="term" value="F:4-alpha-D-(1-&gt;4)-alpha-D-glucanotrehalose trehalohydrolase activity"/>
    <property type="evidence" value="ECO:0007669"/>
    <property type="project" value="UniProtKB-EC"/>
</dbReference>
<dbReference type="InterPro" id="IPR017853">
    <property type="entry name" value="GH"/>
</dbReference>
<dbReference type="Gene3D" id="2.60.40.10">
    <property type="entry name" value="Immunoglobulins"/>
    <property type="match status" value="1"/>
</dbReference>
<evidence type="ECO:0000256" key="6">
    <source>
        <dbReference type="ARBA" id="ARBA00022490"/>
    </source>
</evidence>
<feature type="site" description="Transition state stabilizer" evidence="16">
    <location>
        <position position="382"/>
    </location>
</feature>
<dbReference type="EMBL" id="JAIBCX010000006">
    <property type="protein sequence ID" value="MCJ8353086.1"/>
    <property type="molecule type" value="Genomic_DNA"/>
</dbReference>
<evidence type="ECO:0000256" key="10">
    <source>
        <dbReference type="ARBA" id="ARBA00032057"/>
    </source>
</evidence>
<dbReference type="GO" id="GO:0005737">
    <property type="term" value="C:cytoplasm"/>
    <property type="evidence" value="ECO:0007669"/>
    <property type="project" value="UniProtKB-SubCell"/>
</dbReference>
<comment type="caution">
    <text evidence="18">The sequence shown here is derived from an EMBL/GenBank/DDBJ whole genome shotgun (WGS) entry which is preliminary data.</text>
</comment>
<dbReference type="PANTHER" id="PTHR43651:SF11">
    <property type="entry name" value="MALTO-OLIGOSYLTREHALOSE TREHALOHYDROLASE"/>
    <property type="match status" value="1"/>
</dbReference>
<comment type="pathway">
    <text evidence="2 14">Glycan biosynthesis; trehalose biosynthesis.</text>
</comment>